<dbReference type="InterPro" id="IPR001264">
    <property type="entry name" value="Glyco_trans_51"/>
</dbReference>
<evidence type="ECO:0000256" key="18">
    <source>
        <dbReference type="SAM" id="MobiDB-lite"/>
    </source>
</evidence>
<comment type="similarity">
    <text evidence="3">In the C-terminal section; belongs to the transpeptidase family.</text>
</comment>
<dbReference type="SUPFAM" id="SSF53955">
    <property type="entry name" value="Lysozyme-like"/>
    <property type="match status" value="1"/>
</dbReference>
<feature type="domain" description="Glycosyl transferase family 51" evidence="21">
    <location>
        <begin position="143"/>
        <end position="318"/>
    </location>
</feature>
<evidence type="ECO:0000256" key="7">
    <source>
        <dbReference type="ARBA" id="ARBA00022670"/>
    </source>
</evidence>
<keyword evidence="10" id="KW-0378">Hydrolase</keyword>
<evidence type="ECO:0000256" key="4">
    <source>
        <dbReference type="ARBA" id="ARBA00007739"/>
    </source>
</evidence>
<dbReference type="GO" id="GO:0005886">
    <property type="term" value="C:plasma membrane"/>
    <property type="evidence" value="ECO:0007669"/>
    <property type="project" value="UniProtKB-SubCell"/>
</dbReference>
<evidence type="ECO:0000256" key="13">
    <source>
        <dbReference type="ARBA" id="ARBA00023136"/>
    </source>
</evidence>
<evidence type="ECO:0000256" key="5">
    <source>
        <dbReference type="ARBA" id="ARBA00022475"/>
    </source>
</evidence>
<dbReference type="OrthoDB" id="9766909at2"/>
<evidence type="ECO:0000256" key="14">
    <source>
        <dbReference type="ARBA" id="ARBA00023268"/>
    </source>
</evidence>
<comment type="subcellular location">
    <subcellularLocation>
        <location evidence="1">Cell membrane</location>
    </subcellularLocation>
</comment>
<gene>
    <name evidence="22" type="ORF">CRI93_04755</name>
</gene>
<dbReference type="GO" id="GO:0006508">
    <property type="term" value="P:proteolysis"/>
    <property type="evidence" value="ECO:0007669"/>
    <property type="project" value="UniProtKB-KW"/>
</dbReference>
<protein>
    <submittedName>
        <fullName evidence="22">Penicillin-binding protein</fullName>
    </submittedName>
</protein>
<evidence type="ECO:0000256" key="15">
    <source>
        <dbReference type="ARBA" id="ARBA00023316"/>
    </source>
</evidence>
<organism evidence="22 23">
    <name type="scientific">Longimonas halophila</name>
    <dbReference type="NCBI Taxonomy" id="1469170"/>
    <lineage>
        <taxon>Bacteria</taxon>
        <taxon>Pseudomonadati</taxon>
        <taxon>Rhodothermota</taxon>
        <taxon>Rhodothermia</taxon>
        <taxon>Rhodothermales</taxon>
        <taxon>Salisaetaceae</taxon>
        <taxon>Longimonas</taxon>
    </lineage>
</organism>
<keyword evidence="12" id="KW-0573">Peptidoglycan synthesis</keyword>
<evidence type="ECO:0000259" key="21">
    <source>
        <dbReference type="Pfam" id="PF00912"/>
    </source>
</evidence>
<dbReference type="InterPro" id="IPR012338">
    <property type="entry name" value="Beta-lactam/transpept-like"/>
</dbReference>
<evidence type="ECO:0000256" key="8">
    <source>
        <dbReference type="ARBA" id="ARBA00022676"/>
    </source>
</evidence>
<dbReference type="PANTHER" id="PTHR32282">
    <property type="entry name" value="BINDING PROTEIN TRANSPEPTIDASE, PUTATIVE-RELATED"/>
    <property type="match status" value="1"/>
</dbReference>
<keyword evidence="23" id="KW-1185">Reference proteome</keyword>
<comment type="similarity">
    <text evidence="4">In the N-terminal section; belongs to the glycosyltransferase 51 family.</text>
</comment>
<keyword evidence="11" id="KW-0133">Cell shape</keyword>
<sequence length="821" mass="91476">MSDQWSFSDGELEEYFDDPEARKPQQDTNEGSAASASPSDLPSESIPEASDEEASFNTPDEAPSDRDAAAGSSVMWTGWAGQWIDHPQVAQAASVLGVVAGLGGLGLLVLIGLFAALGSDIPSTQRLENPTVELATIAYTADGEELARYARQNRSWVPYDSIGTNVVNALIATEDHRFRRHWGVDIQGIAAAAFSTLTGDLRGASTISQQLARNLYDEEVGREVTIMRKIREMITAVELERRYTKTEIVEMYLNTVAFGSNAFGIEAASRTYYGKAPQELAVPEAATLIGLLKATTYYNPVRNPENAKMRRNVVMGQMARYGMIEDEELAVYREEEVAASYHSAELYTSLAPYFAEHVRTELQRMTRDPEHPLNEYDMYGDGLRVYTTVDSRMQQHAKAAVDSQMTRLQAVVDYEWSSERTRLLSREFEPYMELVRGEDYEPFSHFWSSNTGIVNEYIRDTPHYQRLVDEAGQTDEEALQSLRTNETFVDSLRTLRTRLEAGLVSMDPRTGQVKAWVGGRDFRDDKYDKVSIAQRQPGSTFKPFTYTAAIDNGYSPYDTFLDSTFVYEDVNADTTWSPNNFSGYSGQELTMTQALARSINTITARVALEIGPSTIAQYARRMGIQSELQAVPSISLGTSNVTLLEMVTAYSTLANGGLRNEPQVITRIEDRFGNLLWAPRSAPQEVLSERTAYTVADMMRGVIDFGTGQRIRTQFGLGDYDLAAKTGTTQDGADGWFIMMHPDLVTGSWVGFNDQRITFRTNAWGQGGRNALFLVGDYTQRIANMGTNAEESPLRREAEFPLEEFMIEAPEDDRDGGGVGW</sequence>
<dbReference type="Gene3D" id="1.10.3810.10">
    <property type="entry name" value="Biosynthetic peptidoglycan transglycosylase-like"/>
    <property type="match status" value="1"/>
</dbReference>
<dbReference type="InterPro" id="IPR023346">
    <property type="entry name" value="Lysozyme-like_dom_sf"/>
</dbReference>
<proteinExistence type="inferred from homology"/>
<feature type="transmembrane region" description="Helical" evidence="19">
    <location>
        <begin position="95"/>
        <end position="117"/>
    </location>
</feature>
<dbReference type="Pfam" id="PF00912">
    <property type="entry name" value="Transgly"/>
    <property type="match status" value="1"/>
</dbReference>
<evidence type="ECO:0000256" key="16">
    <source>
        <dbReference type="ARBA" id="ARBA00034000"/>
    </source>
</evidence>
<evidence type="ECO:0000256" key="2">
    <source>
        <dbReference type="ARBA" id="ARBA00004752"/>
    </source>
</evidence>
<dbReference type="GO" id="GO:0009002">
    <property type="term" value="F:serine-type D-Ala-D-Ala carboxypeptidase activity"/>
    <property type="evidence" value="ECO:0007669"/>
    <property type="project" value="UniProtKB-EC"/>
</dbReference>
<keyword evidence="15" id="KW-0961">Cell wall biogenesis/degradation</keyword>
<dbReference type="GO" id="GO:0071555">
    <property type="term" value="P:cell wall organization"/>
    <property type="evidence" value="ECO:0007669"/>
    <property type="project" value="UniProtKB-KW"/>
</dbReference>
<dbReference type="RefSeq" id="WP_098061467.1">
    <property type="nucleotide sequence ID" value="NZ_PDEP01000003.1"/>
</dbReference>
<evidence type="ECO:0000313" key="22">
    <source>
        <dbReference type="EMBL" id="PEN08427.1"/>
    </source>
</evidence>
<evidence type="ECO:0000256" key="17">
    <source>
        <dbReference type="ARBA" id="ARBA00049902"/>
    </source>
</evidence>
<comment type="caution">
    <text evidence="22">The sequence shown here is derived from an EMBL/GenBank/DDBJ whole genome shotgun (WGS) entry which is preliminary data.</text>
</comment>
<keyword evidence="9" id="KW-0808">Transferase</keyword>
<dbReference type="InterPro" id="IPR050396">
    <property type="entry name" value="Glycosyltr_51/Transpeptidase"/>
</dbReference>
<evidence type="ECO:0000256" key="12">
    <source>
        <dbReference type="ARBA" id="ARBA00022984"/>
    </source>
</evidence>
<keyword evidence="14" id="KW-0511">Multifunctional enzyme</keyword>
<keyword evidence="19" id="KW-0812">Transmembrane</keyword>
<keyword evidence="6" id="KW-0121">Carboxypeptidase</keyword>
<dbReference type="AlphaFoldDB" id="A0A2H3NV20"/>
<dbReference type="NCBIfam" id="TIGR02074">
    <property type="entry name" value="PBP_1a_fam"/>
    <property type="match status" value="1"/>
</dbReference>
<keyword evidence="13 19" id="KW-0472">Membrane</keyword>
<accession>A0A2H3NV20</accession>
<dbReference type="GO" id="GO:0009252">
    <property type="term" value="P:peptidoglycan biosynthetic process"/>
    <property type="evidence" value="ECO:0007669"/>
    <property type="project" value="UniProtKB-KW"/>
</dbReference>
<evidence type="ECO:0000256" key="1">
    <source>
        <dbReference type="ARBA" id="ARBA00004236"/>
    </source>
</evidence>
<name>A0A2H3NV20_9BACT</name>
<evidence type="ECO:0000256" key="9">
    <source>
        <dbReference type="ARBA" id="ARBA00022679"/>
    </source>
</evidence>
<comment type="catalytic activity">
    <reaction evidence="16">
        <text>Preferential cleavage: (Ac)2-L-Lys-D-Ala-|-D-Ala. Also transpeptidation of peptidyl-alanyl moieties that are N-acyl substituents of D-alanine.</text>
        <dbReference type="EC" id="3.4.16.4"/>
    </reaction>
</comment>
<evidence type="ECO:0000259" key="20">
    <source>
        <dbReference type="Pfam" id="PF00905"/>
    </source>
</evidence>
<comment type="catalytic activity">
    <reaction evidence="17">
        <text>[GlcNAc-(1-&gt;4)-Mur2Ac(oyl-L-Ala-gamma-D-Glu-L-Lys-D-Ala-D-Ala)](n)-di-trans,octa-cis-undecaprenyl diphosphate + beta-D-GlcNAc-(1-&gt;4)-Mur2Ac(oyl-L-Ala-gamma-D-Glu-L-Lys-D-Ala-D-Ala)-di-trans,octa-cis-undecaprenyl diphosphate = [GlcNAc-(1-&gt;4)-Mur2Ac(oyl-L-Ala-gamma-D-Glu-L-Lys-D-Ala-D-Ala)](n+1)-di-trans,octa-cis-undecaprenyl diphosphate + di-trans,octa-cis-undecaprenyl diphosphate + H(+)</text>
        <dbReference type="Rhea" id="RHEA:23708"/>
        <dbReference type="Rhea" id="RHEA-COMP:9602"/>
        <dbReference type="Rhea" id="RHEA-COMP:9603"/>
        <dbReference type="ChEBI" id="CHEBI:15378"/>
        <dbReference type="ChEBI" id="CHEBI:58405"/>
        <dbReference type="ChEBI" id="CHEBI:60033"/>
        <dbReference type="ChEBI" id="CHEBI:78435"/>
        <dbReference type="EC" id="2.4.99.28"/>
    </reaction>
</comment>
<evidence type="ECO:0000256" key="11">
    <source>
        <dbReference type="ARBA" id="ARBA00022960"/>
    </source>
</evidence>
<dbReference type="InterPro" id="IPR036950">
    <property type="entry name" value="PBP_transglycosylase"/>
</dbReference>
<dbReference type="InterPro" id="IPR001460">
    <property type="entry name" value="PCN-bd_Tpept"/>
</dbReference>
<feature type="compositionally biased region" description="Low complexity" evidence="18">
    <location>
        <begin position="32"/>
        <end position="45"/>
    </location>
</feature>
<evidence type="ECO:0000256" key="6">
    <source>
        <dbReference type="ARBA" id="ARBA00022645"/>
    </source>
</evidence>
<feature type="domain" description="Penicillin-binding protein transpeptidase" evidence="20">
    <location>
        <begin position="503"/>
        <end position="733"/>
    </location>
</feature>
<dbReference type="Gene3D" id="3.40.710.10">
    <property type="entry name" value="DD-peptidase/beta-lactamase superfamily"/>
    <property type="match status" value="2"/>
</dbReference>
<dbReference type="GO" id="GO:0030288">
    <property type="term" value="C:outer membrane-bounded periplasmic space"/>
    <property type="evidence" value="ECO:0007669"/>
    <property type="project" value="TreeGrafter"/>
</dbReference>
<keyword evidence="19" id="KW-1133">Transmembrane helix</keyword>
<dbReference type="GO" id="GO:0008955">
    <property type="term" value="F:peptidoglycan glycosyltransferase activity"/>
    <property type="evidence" value="ECO:0007669"/>
    <property type="project" value="UniProtKB-EC"/>
</dbReference>
<reference evidence="22 23" key="1">
    <citation type="submission" date="2017-10" db="EMBL/GenBank/DDBJ databases">
        <title>Draft genome of Longimonas halophila.</title>
        <authorList>
            <person name="Goh K.M."/>
            <person name="Shamsir M.S."/>
            <person name="Lim S.W."/>
        </authorList>
    </citation>
    <scope>NUCLEOTIDE SEQUENCE [LARGE SCALE GENOMIC DNA]</scope>
    <source>
        <strain evidence="22 23">KCTC 42399</strain>
    </source>
</reference>
<keyword evidence="7" id="KW-0645">Protease</keyword>
<keyword evidence="8" id="KW-0328">Glycosyltransferase</keyword>
<dbReference type="GO" id="GO:0008658">
    <property type="term" value="F:penicillin binding"/>
    <property type="evidence" value="ECO:0007669"/>
    <property type="project" value="InterPro"/>
</dbReference>
<dbReference type="EMBL" id="PDEP01000003">
    <property type="protein sequence ID" value="PEN08427.1"/>
    <property type="molecule type" value="Genomic_DNA"/>
</dbReference>
<dbReference type="Proteomes" id="UP000221024">
    <property type="component" value="Unassembled WGS sequence"/>
</dbReference>
<evidence type="ECO:0000256" key="10">
    <source>
        <dbReference type="ARBA" id="ARBA00022801"/>
    </source>
</evidence>
<dbReference type="Pfam" id="PF00905">
    <property type="entry name" value="Transpeptidase"/>
    <property type="match status" value="1"/>
</dbReference>
<dbReference type="SUPFAM" id="SSF56601">
    <property type="entry name" value="beta-lactamase/transpeptidase-like"/>
    <property type="match status" value="1"/>
</dbReference>
<dbReference type="GO" id="GO:0008360">
    <property type="term" value="P:regulation of cell shape"/>
    <property type="evidence" value="ECO:0007669"/>
    <property type="project" value="UniProtKB-KW"/>
</dbReference>
<comment type="pathway">
    <text evidence="2">Cell wall biogenesis; peptidoglycan biosynthesis.</text>
</comment>
<evidence type="ECO:0000256" key="3">
    <source>
        <dbReference type="ARBA" id="ARBA00007090"/>
    </source>
</evidence>
<keyword evidence="5" id="KW-1003">Cell membrane</keyword>
<evidence type="ECO:0000256" key="19">
    <source>
        <dbReference type="SAM" id="Phobius"/>
    </source>
</evidence>
<evidence type="ECO:0000313" key="23">
    <source>
        <dbReference type="Proteomes" id="UP000221024"/>
    </source>
</evidence>
<dbReference type="PANTHER" id="PTHR32282:SF11">
    <property type="entry name" value="PENICILLIN-BINDING PROTEIN 1B"/>
    <property type="match status" value="1"/>
</dbReference>
<feature type="region of interest" description="Disordered" evidence="18">
    <location>
        <begin position="1"/>
        <end position="71"/>
    </location>
</feature>